<proteinExistence type="predicted"/>
<keyword evidence="2" id="KW-1185">Reference proteome</keyword>
<evidence type="ECO:0000313" key="1">
    <source>
        <dbReference type="EMBL" id="TWI57521.1"/>
    </source>
</evidence>
<dbReference type="Proteomes" id="UP000316905">
    <property type="component" value="Unassembled WGS sequence"/>
</dbReference>
<name>A0A562QL94_9PSED</name>
<dbReference type="EMBL" id="VLKY01000002">
    <property type="protein sequence ID" value="TWI57521.1"/>
    <property type="molecule type" value="Genomic_DNA"/>
</dbReference>
<reference evidence="1 2" key="1">
    <citation type="journal article" date="2015" name="Stand. Genomic Sci.">
        <title>Genomic Encyclopedia of Bacterial and Archaeal Type Strains, Phase III: the genomes of soil and plant-associated and newly described type strains.</title>
        <authorList>
            <person name="Whitman W.B."/>
            <person name="Woyke T."/>
            <person name="Klenk H.P."/>
            <person name="Zhou Y."/>
            <person name="Lilburn T.G."/>
            <person name="Beck B.J."/>
            <person name="De Vos P."/>
            <person name="Vandamme P."/>
            <person name="Eisen J.A."/>
            <person name="Garrity G."/>
            <person name="Hugenholtz P."/>
            <person name="Kyrpides N.C."/>
        </authorList>
    </citation>
    <scope>NUCLEOTIDE SEQUENCE [LARGE SCALE GENOMIC DNA]</scope>
    <source>
        <strain evidence="1 2">CGMCC 1.6858</strain>
    </source>
</reference>
<evidence type="ECO:0000313" key="2">
    <source>
        <dbReference type="Proteomes" id="UP000316905"/>
    </source>
</evidence>
<organism evidence="1 2">
    <name type="scientific">Pseudomonas duriflava</name>
    <dbReference type="NCBI Taxonomy" id="459528"/>
    <lineage>
        <taxon>Bacteria</taxon>
        <taxon>Pseudomonadati</taxon>
        <taxon>Pseudomonadota</taxon>
        <taxon>Gammaproteobacteria</taxon>
        <taxon>Pseudomonadales</taxon>
        <taxon>Pseudomonadaceae</taxon>
        <taxon>Pseudomonas</taxon>
    </lineage>
</organism>
<sequence length="96" mass="10803">MSDHDDHEESFVEAHLVSAVENQLSAENPACTVAVLNKLTLVGYEREDIVHMMAVVLADEIETMMTEDRPFDVNRYEQLLRALPEMPGAEAEEDAE</sequence>
<comment type="caution">
    <text evidence="1">The sequence shown here is derived from an EMBL/GenBank/DDBJ whole genome shotgun (WGS) entry which is preliminary data.</text>
</comment>
<accession>A0A562QL94</accession>
<dbReference type="RefSeq" id="WP_145138186.1">
    <property type="nucleotide sequence ID" value="NZ_VLKY01000002.1"/>
</dbReference>
<dbReference type="OrthoDB" id="7025577at2"/>
<dbReference type="AlphaFoldDB" id="A0A562QL94"/>
<gene>
    <name evidence="1" type="ORF">IQ22_00738</name>
</gene>
<protein>
    <submittedName>
        <fullName evidence="1">Uncharacterized protein</fullName>
    </submittedName>
</protein>